<proteinExistence type="predicted"/>
<reference evidence="1" key="1">
    <citation type="submission" date="2022-07" db="EMBL/GenBank/DDBJ databases">
        <title>Phylogenomic reconstructions and comparative analyses of Kickxellomycotina fungi.</title>
        <authorList>
            <person name="Reynolds N.K."/>
            <person name="Stajich J.E."/>
            <person name="Barry K."/>
            <person name="Grigoriev I.V."/>
            <person name="Crous P."/>
            <person name="Smith M.E."/>
        </authorList>
    </citation>
    <scope>NUCLEOTIDE SEQUENCE</scope>
    <source>
        <strain evidence="1">BCRC 34780</strain>
    </source>
</reference>
<keyword evidence="2" id="KW-1185">Reference proteome</keyword>
<feature type="non-terminal residue" evidence="1">
    <location>
        <position position="543"/>
    </location>
</feature>
<dbReference type="EMBL" id="JANBUN010000867">
    <property type="protein sequence ID" value="KAJ2800895.1"/>
    <property type="molecule type" value="Genomic_DNA"/>
</dbReference>
<dbReference type="Proteomes" id="UP001140087">
    <property type="component" value="Unassembled WGS sequence"/>
</dbReference>
<name>A0ACC1L3S8_9FUNG</name>
<comment type="caution">
    <text evidence="1">The sequence shown here is derived from an EMBL/GenBank/DDBJ whole genome shotgun (WGS) entry which is preliminary data.</text>
</comment>
<organism evidence="1 2">
    <name type="scientific">Coemansia helicoidea</name>
    <dbReference type="NCBI Taxonomy" id="1286919"/>
    <lineage>
        <taxon>Eukaryota</taxon>
        <taxon>Fungi</taxon>
        <taxon>Fungi incertae sedis</taxon>
        <taxon>Zoopagomycota</taxon>
        <taxon>Kickxellomycotina</taxon>
        <taxon>Kickxellomycetes</taxon>
        <taxon>Kickxellales</taxon>
        <taxon>Kickxellaceae</taxon>
        <taxon>Coemansia</taxon>
    </lineage>
</organism>
<gene>
    <name evidence="1" type="primary">RGA2_1</name>
    <name evidence="1" type="ORF">H4R21_003000</name>
</gene>
<accession>A0ACC1L3S8</accession>
<sequence length="543" mass="57517">MSDDAARAKPSPAEAPAADGAGAAADANLLSAPPSCWGCQNPIDGGSAIQFADGVWHIECFQCTTCSKVIEFDSNLLFLADGKPICPECSYCCSLCKKPIFDEAIVTVEGTYHSECFRCTNCKKRIQGKSFAKTSQGIIYCVGCYAERRERKKAARRRREHQIVEEKVLPQLPSEAATTTVPSPRASANPLSAGSAVTSPPTTASPTAAAEALSPQQRMDARARKRTAHLAGDFSFGDPTARAASPDLAVGHDVDSSPPRAPSRTAARAAAAAAAPAPAATTSSAPTSPTPTSPISDTIRVRAEDLGPVPPLPPLPSPHGDSLVPNPDIDASAGMEWTEDISALERNFVRLSMRRPPNVAAGSDGSDTSGAFGLPKGDDESDGRAGAFQGPHRRAAGMQRAPALKRATSIGKSQRTRAASSSSMLGNMVPPGLRSSRAERPAPAAAAAKPVPDEAEKAWLDNATVDQLKEELLVNYGQLCRLEVSYQKLRDLYATVINQMLESREALQLERAKRAEYEHILRNYYGYVPPEASGADFAAKPKQ</sequence>
<evidence type="ECO:0000313" key="1">
    <source>
        <dbReference type="EMBL" id="KAJ2800895.1"/>
    </source>
</evidence>
<protein>
    <submittedName>
        <fullName evidence="1">Rho-type gtpase-activating protein</fullName>
    </submittedName>
</protein>
<evidence type="ECO:0000313" key="2">
    <source>
        <dbReference type="Proteomes" id="UP001140087"/>
    </source>
</evidence>